<dbReference type="Gene3D" id="1.10.132.20">
    <property type="entry name" value="Ribosome-recycling factor"/>
    <property type="match status" value="1"/>
</dbReference>
<sequence length="182" mass="20443">MYNFTETKKRFSGIEEWLGKEYLGLRSGQATPSILDGVMIESYGSKQPLKHVAAISIEDAKTLRIAPWDASQIKDIEKAILVSNLGLSARPDDTGVRVSFPELTAERRTSIIKVAKEKLEEAKISVRKEREKTLKDIDAKEKEGTITEDEVKRLKAELQKMVDAVNAKLEESRARKEKEIAG</sequence>
<dbReference type="Pfam" id="PF01765">
    <property type="entry name" value="RRF"/>
    <property type="match status" value="1"/>
</dbReference>
<dbReference type="SUPFAM" id="SSF55194">
    <property type="entry name" value="Ribosome recycling factor, RRF"/>
    <property type="match status" value="1"/>
</dbReference>
<dbReference type="GO" id="GO:0043023">
    <property type="term" value="F:ribosomal large subunit binding"/>
    <property type="evidence" value="ECO:0007669"/>
    <property type="project" value="TreeGrafter"/>
</dbReference>
<dbReference type="InterPro" id="IPR023584">
    <property type="entry name" value="Ribosome_recyc_fac_dom"/>
</dbReference>
<dbReference type="Proteomes" id="UP000176221">
    <property type="component" value="Unassembled WGS sequence"/>
</dbReference>
<evidence type="ECO:0000313" key="6">
    <source>
        <dbReference type="Proteomes" id="UP000176221"/>
    </source>
</evidence>
<reference evidence="5 6" key="1">
    <citation type="journal article" date="2016" name="Nat. Commun.">
        <title>Thousands of microbial genomes shed light on interconnected biogeochemical processes in an aquifer system.</title>
        <authorList>
            <person name="Anantharaman K."/>
            <person name="Brown C.T."/>
            <person name="Hug L.A."/>
            <person name="Sharon I."/>
            <person name="Castelle C.J."/>
            <person name="Probst A.J."/>
            <person name="Thomas B.C."/>
            <person name="Singh A."/>
            <person name="Wilkins M.J."/>
            <person name="Karaoz U."/>
            <person name="Brodie E.L."/>
            <person name="Williams K.H."/>
            <person name="Hubbard S.S."/>
            <person name="Banfield J.F."/>
        </authorList>
    </citation>
    <scope>NUCLEOTIDE SEQUENCE [LARGE SCALE GENOMIC DNA]</scope>
</reference>
<dbReference type="PANTHER" id="PTHR20982">
    <property type="entry name" value="RIBOSOME RECYCLING FACTOR"/>
    <property type="match status" value="1"/>
</dbReference>
<comment type="caution">
    <text evidence="5">The sequence shown here is derived from an EMBL/GenBank/DDBJ whole genome shotgun (WGS) entry which is preliminary data.</text>
</comment>
<evidence type="ECO:0000256" key="3">
    <source>
        <dbReference type="SAM" id="Coils"/>
    </source>
</evidence>
<evidence type="ECO:0000259" key="4">
    <source>
        <dbReference type="Pfam" id="PF01765"/>
    </source>
</evidence>
<dbReference type="Gene3D" id="3.30.1360.40">
    <property type="match status" value="1"/>
</dbReference>
<evidence type="ECO:0000256" key="2">
    <source>
        <dbReference type="ARBA" id="ARBA00022917"/>
    </source>
</evidence>
<gene>
    <name evidence="5" type="ORF">A2928_04250</name>
</gene>
<protein>
    <submittedName>
        <fullName evidence="5">Ribosome recycling factor</fullName>
    </submittedName>
</protein>
<dbReference type="EMBL" id="MHRX01000010">
    <property type="protein sequence ID" value="OHA34504.1"/>
    <property type="molecule type" value="Genomic_DNA"/>
</dbReference>
<dbReference type="InterPro" id="IPR036191">
    <property type="entry name" value="RRF_sf"/>
</dbReference>
<feature type="domain" description="Ribosome recycling factor" evidence="4">
    <location>
        <begin position="20"/>
        <end position="180"/>
    </location>
</feature>
<dbReference type="PANTHER" id="PTHR20982:SF3">
    <property type="entry name" value="MITOCHONDRIAL RIBOSOME RECYCLING FACTOR PSEUDO 1"/>
    <property type="match status" value="1"/>
</dbReference>
<evidence type="ECO:0000256" key="1">
    <source>
        <dbReference type="ARBA" id="ARBA00005912"/>
    </source>
</evidence>
<comment type="similarity">
    <text evidence="1">Belongs to the RRF family.</text>
</comment>
<dbReference type="GO" id="GO:0006412">
    <property type="term" value="P:translation"/>
    <property type="evidence" value="ECO:0007669"/>
    <property type="project" value="UniProtKB-KW"/>
</dbReference>
<dbReference type="FunFam" id="3.30.1360.40:FF:000001">
    <property type="entry name" value="Ribosome-recycling factor"/>
    <property type="match status" value="1"/>
</dbReference>
<dbReference type="CDD" id="cd00520">
    <property type="entry name" value="RRF"/>
    <property type="match status" value="1"/>
</dbReference>
<dbReference type="NCBIfam" id="TIGR00496">
    <property type="entry name" value="frr"/>
    <property type="match status" value="1"/>
</dbReference>
<keyword evidence="2" id="KW-0648">Protein biosynthesis</keyword>
<keyword evidence="3" id="KW-0175">Coiled coil</keyword>
<name>A0A1G2NEK7_9BACT</name>
<dbReference type="InterPro" id="IPR002661">
    <property type="entry name" value="Ribosome_recyc_fac"/>
</dbReference>
<organism evidence="5 6">
    <name type="scientific">Candidatus Taylorbacteria bacterium RIFCSPLOWO2_01_FULL_45_15b</name>
    <dbReference type="NCBI Taxonomy" id="1802319"/>
    <lineage>
        <taxon>Bacteria</taxon>
        <taxon>Candidatus Tayloriibacteriota</taxon>
    </lineage>
</organism>
<feature type="coiled-coil region" evidence="3">
    <location>
        <begin position="112"/>
        <end position="175"/>
    </location>
</feature>
<evidence type="ECO:0000313" key="5">
    <source>
        <dbReference type="EMBL" id="OHA34504.1"/>
    </source>
</evidence>
<dbReference type="AlphaFoldDB" id="A0A1G2NEK7"/>
<dbReference type="STRING" id="1802319.A2928_04250"/>
<proteinExistence type="inferred from homology"/>
<accession>A0A1G2NEK7</accession>